<accession>A0A0E9UCA7</accession>
<protein>
    <submittedName>
        <fullName evidence="1">Uncharacterized protein</fullName>
    </submittedName>
</protein>
<organism evidence="1">
    <name type="scientific">Anguilla anguilla</name>
    <name type="common">European freshwater eel</name>
    <name type="synonym">Muraena anguilla</name>
    <dbReference type="NCBI Taxonomy" id="7936"/>
    <lineage>
        <taxon>Eukaryota</taxon>
        <taxon>Metazoa</taxon>
        <taxon>Chordata</taxon>
        <taxon>Craniata</taxon>
        <taxon>Vertebrata</taxon>
        <taxon>Euteleostomi</taxon>
        <taxon>Actinopterygii</taxon>
        <taxon>Neopterygii</taxon>
        <taxon>Teleostei</taxon>
        <taxon>Anguilliformes</taxon>
        <taxon>Anguillidae</taxon>
        <taxon>Anguilla</taxon>
    </lineage>
</organism>
<reference evidence="1" key="1">
    <citation type="submission" date="2014-11" db="EMBL/GenBank/DDBJ databases">
        <authorList>
            <person name="Amaro Gonzalez C."/>
        </authorList>
    </citation>
    <scope>NUCLEOTIDE SEQUENCE</scope>
</reference>
<proteinExistence type="predicted"/>
<dbReference type="AlphaFoldDB" id="A0A0E9UCA7"/>
<sequence>MSNQLVRNGQLLCFCFCSMMRRLFDMYSKRAS</sequence>
<dbReference type="EMBL" id="GBXM01045220">
    <property type="protein sequence ID" value="JAH63357.1"/>
    <property type="molecule type" value="Transcribed_RNA"/>
</dbReference>
<evidence type="ECO:0000313" key="1">
    <source>
        <dbReference type="EMBL" id="JAH63357.1"/>
    </source>
</evidence>
<reference evidence="1" key="2">
    <citation type="journal article" date="2015" name="Fish Shellfish Immunol.">
        <title>Early steps in the European eel (Anguilla anguilla)-Vibrio vulnificus interaction in the gills: Role of the RtxA13 toxin.</title>
        <authorList>
            <person name="Callol A."/>
            <person name="Pajuelo D."/>
            <person name="Ebbesson L."/>
            <person name="Teles M."/>
            <person name="MacKenzie S."/>
            <person name="Amaro C."/>
        </authorList>
    </citation>
    <scope>NUCLEOTIDE SEQUENCE</scope>
</reference>
<name>A0A0E9UCA7_ANGAN</name>